<dbReference type="OrthoDB" id="3783585at2759"/>
<name>A0A9P5BYW4_9PLEO</name>
<dbReference type="EMBL" id="SWKV01000050">
    <property type="protein sequence ID" value="KAF3036460.1"/>
    <property type="molecule type" value="Genomic_DNA"/>
</dbReference>
<reference evidence="1" key="1">
    <citation type="submission" date="2019-04" db="EMBL/GenBank/DDBJ databases">
        <title>Sequencing of skin fungus with MAO and IRED activity.</title>
        <authorList>
            <person name="Marsaioli A.J."/>
            <person name="Bonatto J.M.C."/>
            <person name="Reis Junior O."/>
        </authorList>
    </citation>
    <scope>NUCLEOTIDE SEQUENCE</scope>
    <source>
        <strain evidence="1">28M1</strain>
    </source>
</reference>
<accession>A0A9P5BYW4</accession>
<dbReference type="Proteomes" id="UP000758155">
    <property type="component" value="Unassembled WGS sequence"/>
</dbReference>
<organism evidence="1 2">
    <name type="scientific">Didymella heteroderae</name>
    <dbReference type="NCBI Taxonomy" id="1769908"/>
    <lineage>
        <taxon>Eukaryota</taxon>
        <taxon>Fungi</taxon>
        <taxon>Dikarya</taxon>
        <taxon>Ascomycota</taxon>
        <taxon>Pezizomycotina</taxon>
        <taxon>Dothideomycetes</taxon>
        <taxon>Pleosporomycetidae</taxon>
        <taxon>Pleosporales</taxon>
        <taxon>Pleosporineae</taxon>
        <taxon>Didymellaceae</taxon>
        <taxon>Didymella</taxon>
    </lineage>
</organism>
<proteinExistence type="predicted"/>
<evidence type="ECO:0000313" key="1">
    <source>
        <dbReference type="EMBL" id="KAF3036460.1"/>
    </source>
</evidence>
<protein>
    <submittedName>
        <fullName evidence="1">Uncharacterized protein</fullName>
    </submittedName>
</protein>
<keyword evidence="2" id="KW-1185">Reference proteome</keyword>
<comment type="caution">
    <text evidence="1">The sequence shown here is derived from an EMBL/GenBank/DDBJ whole genome shotgun (WGS) entry which is preliminary data.</text>
</comment>
<evidence type="ECO:0000313" key="2">
    <source>
        <dbReference type="Proteomes" id="UP000758155"/>
    </source>
</evidence>
<sequence>MSTRHLWDCFDAHKKGHFQAVDELFERGVWIGYFAEESRDTRYRQLPSCHDLEKNYGGFDLPYPEPLHYCSCNDRAAKVIAMSLLGANEAGLFCITIPQSVDRSIKAVYLFRLYKHGVG</sequence>
<gene>
    <name evidence="1" type="ORF">E8E12_006074</name>
</gene>
<dbReference type="AlphaFoldDB" id="A0A9P5BYW4"/>